<dbReference type="NCBIfam" id="TIGR04183">
    <property type="entry name" value="Por_Secre_tail"/>
    <property type="match status" value="1"/>
</dbReference>
<proteinExistence type="predicted"/>
<gene>
    <name evidence="4" type="ORF">LX95_02138</name>
</gene>
<dbReference type="AlphaFoldDB" id="A0A2W7IMD0"/>
<feature type="signal peptide" evidence="2">
    <location>
        <begin position="1"/>
        <end position="19"/>
    </location>
</feature>
<dbReference type="RefSeq" id="WP_111541414.1">
    <property type="nucleotide sequence ID" value="NZ_QKYV01000005.1"/>
</dbReference>
<name>A0A2W7IMD0_9FLAO</name>
<organism evidence="4 5">
    <name type="scientific">Mesonia algae</name>
    <dbReference type="NCBI Taxonomy" id="213248"/>
    <lineage>
        <taxon>Bacteria</taxon>
        <taxon>Pseudomonadati</taxon>
        <taxon>Bacteroidota</taxon>
        <taxon>Flavobacteriia</taxon>
        <taxon>Flavobacteriales</taxon>
        <taxon>Flavobacteriaceae</taxon>
        <taxon>Mesonia</taxon>
    </lineage>
</organism>
<feature type="chain" id="PRO_5015899812" evidence="2">
    <location>
        <begin position="20"/>
        <end position="413"/>
    </location>
</feature>
<dbReference type="Proteomes" id="UP000249542">
    <property type="component" value="Unassembled WGS sequence"/>
</dbReference>
<sequence>MNLKLSFLAFFGFCLIATAQTTVNLSLDPSYANEVYYKFSTNQSYDHIATDWEIAFLRNNNMNFAIRINDGIGLEVFEAANTPVDYATVDVNNIANFTQLYNSDISWFEGAFNTGSASYGFGEYNPANHHVEGTVTFLLKYADGSFKKLFIEDYFGGYTFKYASWDETTSTWSADTTETVSNTSNPNNMFNYYNFTTASEVVAEPASTDWDLKFTKFTTDYAYSGGTMKYVVTGALQHPDLVVAENIEPNGNGDTSNLNYSDEINTIGYDWKTLNASYTYDVEPDLYFYVKYLDGTVYKLNFTDFGGSSTGNIQFNYEDVTSQLSTVAFDAENSFSIYPNPSSDKQINVLVESEDANQTVEIYNLLGKKVYTSQLKNAGFTNQRLNLSQLANGTYIVKYQAGSHSTTQKLILN</sequence>
<evidence type="ECO:0000256" key="1">
    <source>
        <dbReference type="ARBA" id="ARBA00022729"/>
    </source>
</evidence>
<dbReference type="InterPro" id="IPR025921">
    <property type="entry name" value="HmuY"/>
</dbReference>
<dbReference type="EMBL" id="QKYV01000005">
    <property type="protein sequence ID" value="PZW39773.1"/>
    <property type="molecule type" value="Genomic_DNA"/>
</dbReference>
<dbReference type="Pfam" id="PF18962">
    <property type="entry name" value="Por_Secre_tail"/>
    <property type="match status" value="1"/>
</dbReference>
<comment type="caution">
    <text evidence="4">The sequence shown here is derived from an EMBL/GenBank/DDBJ whole genome shotgun (WGS) entry which is preliminary data.</text>
</comment>
<dbReference type="InterPro" id="IPR026444">
    <property type="entry name" value="Secre_tail"/>
</dbReference>
<reference evidence="4 5" key="1">
    <citation type="submission" date="2018-06" db="EMBL/GenBank/DDBJ databases">
        <title>Genomic Encyclopedia of Archaeal and Bacterial Type Strains, Phase II (KMG-II): from individual species to whole genera.</title>
        <authorList>
            <person name="Goeker M."/>
        </authorList>
    </citation>
    <scope>NUCLEOTIDE SEQUENCE [LARGE SCALE GENOMIC DNA]</scope>
    <source>
        <strain evidence="4 5">DSM 15361</strain>
    </source>
</reference>
<evidence type="ECO:0000256" key="2">
    <source>
        <dbReference type="SAM" id="SignalP"/>
    </source>
</evidence>
<evidence type="ECO:0000313" key="4">
    <source>
        <dbReference type="EMBL" id="PZW39773.1"/>
    </source>
</evidence>
<feature type="domain" description="Secretion system C-terminal sorting" evidence="3">
    <location>
        <begin position="337"/>
        <end position="411"/>
    </location>
</feature>
<keyword evidence="5" id="KW-1185">Reference proteome</keyword>
<accession>A0A2W7IMD0</accession>
<evidence type="ECO:0000313" key="5">
    <source>
        <dbReference type="Proteomes" id="UP000249542"/>
    </source>
</evidence>
<evidence type="ECO:0000259" key="3">
    <source>
        <dbReference type="Pfam" id="PF18962"/>
    </source>
</evidence>
<protein>
    <submittedName>
        <fullName evidence="4">Putative secreted protein (Por secretion system target)</fullName>
    </submittedName>
</protein>
<dbReference type="CDD" id="cd12105">
    <property type="entry name" value="HmuY"/>
    <property type="match status" value="1"/>
</dbReference>
<keyword evidence="1 2" id="KW-0732">Signal</keyword>